<dbReference type="RefSeq" id="WP_106541093.1">
    <property type="nucleotide sequence ID" value="NZ_BLAU01000001.1"/>
</dbReference>
<dbReference type="EMBL" id="PYGC01000002">
    <property type="protein sequence ID" value="PSK84497.1"/>
    <property type="molecule type" value="Genomic_DNA"/>
</dbReference>
<accession>A0A2P8CHP2</accession>
<gene>
    <name evidence="2" type="ORF">CLV93_102285</name>
    <name evidence="1" type="ORF">JCM18694_09160</name>
</gene>
<dbReference type="EMBL" id="BLAU01000001">
    <property type="protein sequence ID" value="GET20670.1"/>
    <property type="molecule type" value="Genomic_DNA"/>
</dbReference>
<dbReference type="InterPro" id="IPR025701">
    <property type="entry name" value="UBQ-conjugat_E2_E"/>
</dbReference>
<reference evidence="1 4" key="2">
    <citation type="submission" date="2019-10" db="EMBL/GenBank/DDBJ databases">
        <title>Prolixibacter strains distinguished by the presence of nitrate reductase genes were adept at nitrate-dependent anaerobic corrosion of metallic iron and carbon steel.</title>
        <authorList>
            <person name="Iino T."/>
            <person name="Shono N."/>
            <person name="Ito K."/>
            <person name="Nakamura R."/>
            <person name="Sueoka K."/>
            <person name="Harayama S."/>
            <person name="Ohkuma M."/>
        </authorList>
    </citation>
    <scope>NUCLEOTIDE SEQUENCE [LARGE SCALE GENOMIC DNA]</scope>
    <source>
        <strain evidence="1 4">MIC1-1</strain>
    </source>
</reference>
<dbReference type="Proteomes" id="UP000240621">
    <property type="component" value="Unassembled WGS sequence"/>
</dbReference>
<dbReference type="Proteomes" id="UP000396862">
    <property type="component" value="Unassembled WGS sequence"/>
</dbReference>
<name>A0A2P8CHP2_9BACT</name>
<comment type="caution">
    <text evidence="2">The sequence shown here is derived from an EMBL/GenBank/DDBJ whole genome shotgun (WGS) entry which is preliminary data.</text>
</comment>
<evidence type="ECO:0000313" key="3">
    <source>
        <dbReference type="Proteomes" id="UP000240621"/>
    </source>
</evidence>
<evidence type="ECO:0000313" key="1">
    <source>
        <dbReference type="EMBL" id="GET20670.1"/>
    </source>
</evidence>
<evidence type="ECO:0000313" key="4">
    <source>
        <dbReference type="Proteomes" id="UP000396862"/>
    </source>
</evidence>
<organism evidence="2 3">
    <name type="scientific">Prolixibacter denitrificans</name>
    <dbReference type="NCBI Taxonomy" id="1541063"/>
    <lineage>
        <taxon>Bacteria</taxon>
        <taxon>Pseudomonadati</taxon>
        <taxon>Bacteroidota</taxon>
        <taxon>Bacteroidia</taxon>
        <taxon>Marinilabiliales</taxon>
        <taxon>Prolixibacteraceae</taxon>
        <taxon>Prolixibacter</taxon>
    </lineage>
</organism>
<dbReference type="AlphaFoldDB" id="A0A2P8CHP2"/>
<sequence>MRKQFLLPPEDTSFLDSLGLNWETLKESNSEWLIVYDYPVPKGYSITCVDVAIKIPSGYPIAPLDMAYFHPALQRLDGKQINATNCVQALDEKSWQRWSRHRTGTNAWEPGVDSIITHFISIKYWLEREFQ</sequence>
<protein>
    <submittedName>
        <fullName evidence="2">E2/UBC family protein E</fullName>
    </submittedName>
</protein>
<keyword evidence="4" id="KW-1185">Reference proteome</keyword>
<dbReference type="Pfam" id="PF14462">
    <property type="entry name" value="Prok-E2_E"/>
    <property type="match status" value="1"/>
</dbReference>
<dbReference type="OrthoDB" id="7445930at2"/>
<proteinExistence type="predicted"/>
<reference evidence="2 3" key="1">
    <citation type="submission" date="2018-03" db="EMBL/GenBank/DDBJ databases">
        <title>Genomic Encyclopedia of Archaeal and Bacterial Type Strains, Phase II (KMG-II): from individual species to whole genera.</title>
        <authorList>
            <person name="Goeker M."/>
        </authorList>
    </citation>
    <scope>NUCLEOTIDE SEQUENCE [LARGE SCALE GENOMIC DNA]</scope>
    <source>
        <strain evidence="2 3">DSM 27267</strain>
    </source>
</reference>
<evidence type="ECO:0000313" key="2">
    <source>
        <dbReference type="EMBL" id="PSK84497.1"/>
    </source>
</evidence>